<reference evidence="1 2" key="1">
    <citation type="journal article" date="2008" name="Proc. Natl. Acad. Sci. U.S.A.">
        <title>Niche adaptation and genome expansion in the chlorophyll d-producing cyanobacterium Acaryochloris marina.</title>
        <authorList>
            <person name="Swingley W.D."/>
            <person name="Chen M."/>
            <person name="Cheung P.C."/>
            <person name="Conrad A.L."/>
            <person name="Dejesa L.C."/>
            <person name="Hao J."/>
            <person name="Honchak B.M."/>
            <person name="Karbach L.E."/>
            <person name="Kurdoglu A."/>
            <person name="Lahiri S."/>
            <person name="Mastrian S.D."/>
            <person name="Miyashita H."/>
            <person name="Page L."/>
            <person name="Ramakrishna P."/>
            <person name="Satoh S."/>
            <person name="Sattley W.M."/>
            <person name="Shimada Y."/>
            <person name="Taylor H.L."/>
            <person name="Tomo T."/>
            <person name="Tsuchiya T."/>
            <person name="Wang Z.T."/>
            <person name="Raymond J."/>
            <person name="Mimuro M."/>
            <person name="Blankenship R.E."/>
            <person name="Touchman J.W."/>
        </authorList>
    </citation>
    <scope>NUCLEOTIDE SEQUENCE [LARGE SCALE GENOMIC DNA]</scope>
    <source>
        <strain evidence="2">MBIC 11017</strain>
    </source>
</reference>
<name>B0CCB1_ACAM1</name>
<dbReference type="EMBL" id="CP000828">
    <property type="protein sequence ID" value="ABW26796.1"/>
    <property type="molecule type" value="Genomic_DNA"/>
</dbReference>
<evidence type="ECO:0000313" key="1">
    <source>
        <dbReference type="EMBL" id="ABW26796.1"/>
    </source>
</evidence>
<protein>
    <submittedName>
        <fullName evidence="1">Uncharacterized protein</fullName>
    </submittedName>
</protein>
<sequence>MTPQQYIELLYRRKQGELIRTQMEDYNLSKTSLYLKDAGDAGASSIRTSLSLGFV</sequence>
<dbReference type="HOGENOM" id="CLU_3021192_0_0_3"/>
<accession>B0CCB1</accession>
<dbReference type="AlphaFoldDB" id="B0CCB1"/>
<dbReference type="Proteomes" id="UP000000268">
    <property type="component" value="Chromosome"/>
</dbReference>
<proteinExistence type="predicted"/>
<dbReference type="KEGG" id="amr:AM1_1775"/>
<organism evidence="1 2">
    <name type="scientific">Acaryochloris marina (strain MBIC 11017)</name>
    <dbReference type="NCBI Taxonomy" id="329726"/>
    <lineage>
        <taxon>Bacteria</taxon>
        <taxon>Bacillati</taxon>
        <taxon>Cyanobacteriota</taxon>
        <taxon>Cyanophyceae</taxon>
        <taxon>Acaryochloridales</taxon>
        <taxon>Acaryochloridaceae</taxon>
        <taxon>Acaryochloris</taxon>
    </lineage>
</organism>
<gene>
    <name evidence="1" type="ordered locus">AM1_1775</name>
</gene>
<evidence type="ECO:0000313" key="2">
    <source>
        <dbReference type="Proteomes" id="UP000000268"/>
    </source>
</evidence>
<keyword evidence="2" id="KW-1185">Reference proteome</keyword>